<organism evidence="3 4">
    <name type="scientific">Rubrimonas cliftonensis</name>
    <dbReference type="NCBI Taxonomy" id="89524"/>
    <lineage>
        <taxon>Bacteria</taxon>
        <taxon>Pseudomonadati</taxon>
        <taxon>Pseudomonadota</taxon>
        <taxon>Alphaproteobacteria</taxon>
        <taxon>Rhodobacterales</taxon>
        <taxon>Paracoccaceae</taxon>
        <taxon>Rubrimonas</taxon>
    </lineage>
</organism>
<dbReference type="EMBL" id="FNQM01000001">
    <property type="protein sequence ID" value="SDZ79689.1"/>
    <property type="molecule type" value="Genomic_DNA"/>
</dbReference>
<evidence type="ECO:0000256" key="2">
    <source>
        <dbReference type="SAM" id="SignalP"/>
    </source>
</evidence>
<proteinExistence type="predicted"/>
<keyword evidence="2" id="KW-0732">Signal</keyword>
<feature type="compositionally biased region" description="Low complexity" evidence="1">
    <location>
        <begin position="43"/>
        <end position="57"/>
    </location>
</feature>
<evidence type="ECO:0008006" key="5">
    <source>
        <dbReference type="Google" id="ProtNLM"/>
    </source>
</evidence>
<accession>A0A1H3VY04</accession>
<evidence type="ECO:0000313" key="3">
    <source>
        <dbReference type="EMBL" id="SDZ79689.1"/>
    </source>
</evidence>
<gene>
    <name evidence="3" type="ORF">SAMN05444370_101397</name>
</gene>
<feature type="compositionally biased region" description="Low complexity" evidence="1">
    <location>
        <begin position="112"/>
        <end position="121"/>
    </location>
</feature>
<feature type="region of interest" description="Disordered" evidence="1">
    <location>
        <begin position="43"/>
        <end position="67"/>
    </location>
</feature>
<dbReference type="AlphaFoldDB" id="A0A1H3VY04"/>
<reference evidence="3 4" key="1">
    <citation type="submission" date="2016-10" db="EMBL/GenBank/DDBJ databases">
        <authorList>
            <person name="de Groot N.N."/>
        </authorList>
    </citation>
    <scope>NUCLEOTIDE SEQUENCE [LARGE SCALE GENOMIC DNA]</scope>
    <source>
        <strain evidence="3 4">DSM 15345</strain>
    </source>
</reference>
<name>A0A1H3VY04_9RHOB</name>
<sequence length="128" mass="13333">MRQFQRVAAKATRLAAALALCACVDADALRLFPDVEIPDAGDAPWPDLAAAAEAGRALPPPPDPAEGEAIVRDLTLEAAVMRAEAERLSVPVFEVEALQADAAALRRERAAQDAAQGAAQDPAREAAP</sequence>
<feature type="signal peptide" evidence="2">
    <location>
        <begin position="1"/>
        <end position="26"/>
    </location>
</feature>
<dbReference type="Proteomes" id="UP000198703">
    <property type="component" value="Unassembled WGS sequence"/>
</dbReference>
<feature type="chain" id="PRO_5011742464" description="DUF4398 domain-containing protein" evidence="2">
    <location>
        <begin position="27"/>
        <end position="128"/>
    </location>
</feature>
<feature type="region of interest" description="Disordered" evidence="1">
    <location>
        <begin position="106"/>
        <end position="128"/>
    </location>
</feature>
<evidence type="ECO:0000313" key="4">
    <source>
        <dbReference type="Proteomes" id="UP000198703"/>
    </source>
</evidence>
<dbReference type="RefSeq" id="WP_093247839.1">
    <property type="nucleotide sequence ID" value="NZ_FNQM01000001.1"/>
</dbReference>
<protein>
    <recommendedName>
        <fullName evidence="5">DUF4398 domain-containing protein</fullName>
    </recommendedName>
</protein>
<evidence type="ECO:0000256" key="1">
    <source>
        <dbReference type="SAM" id="MobiDB-lite"/>
    </source>
</evidence>
<keyword evidence="4" id="KW-1185">Reference proteome</keyword>